<dbReference type="EMBL" id="CM051406">
    <property type="protein sequence ID" value="KAJ4702806.1"/>
    <property type="molecule type" value="Genomic_DNA"/>
</dbReference>
<organism evidence="1 2">
    <name type="scientific">Melia azedarach</name>
    <name type="common">Chinaberry tree</name>
    <dbReference type="NCBI Taxonomy" id="155640"/>
    <lineage>
        <taxon>Eukaryota</taxon>
        <taxon>Viridiplantae</taxon>
        <taxon>Streptophyta</taxon>
        <taxon>Embryophyta</taxon>
        <taxon>Tracheophyta</taxon>
        <taxon>Spermatophyta</taxon>
        <taxon>Magnoliopsida</taxon>
        <taxon>eudicotyledons</taxon>
        <taxon>Gunneridae</taxon>
        <taxon>Pentapetalae</taxon>
        <taxon>rosids</taxon>
        <taxon>malvids</taxon>
        <taxon>Sapindales</taxon>
        <taxon>Meliaceae</taxon>
        <taxon>Melia</taxon>
    </lineage>
</organism>
<gene>
    <name evidence="1" type="ORF">OWV82_022799</name>
</gene>
<evidence type="ECO:0000313" key="1">
    <source>
        <dbReference type="EMBL" id="KAJ4702806.1"/>
    </source>
</evidence>
<sequence>MPQAKTIYPRLTLAGGVRGAKHTLLLLRVLFIRIKYKGELMPSTTALEFFNKRRKTTLYMENAKEENSSTKKKVKREL</sequence>
<comment type="caution">
    <text evidence="1">The sequence shown here is derived from an EMBL/GenBank/DDBJ whole genome shotgun (WGS) entry which is preliminary data.</text>
</comment>
<reference evidence="1 2" key="1">
    <citation type="journal article" date="2023" name="Science">
        <title>Complex scaffold remodeling in plant triterpene biosynthesis.</title>
        <authorList>
            <person name="De La Pena R."/>
            <person name="Hodgson H."/>
            <person name="Liu J.C."/>
            <person name="Stephenson M.J."/>
            <person name="Martin A.C."/>
            <person name="Owen C."/>
            <person name="Harkess A."/>
            <person name="Leebens-Mack J."/>
            <person name="Jimenez L.E."/>
            <person name="Osbourn A."/>
            <person name="Sattely E.S."/>
        </authorList>
    </citation>
    <scope>NUCLEOTIDE SEQUENCE [LARGE SCALE GENOMIC DNA]</scope>
    <source>
        <strain evidence="2">cv. JPN11</strain>
        <tissue evidence="1">Leaf</tissue>
    </source>
</reference>
<accession>A0ACC1WV83</accession>
<protein>
    <submittedName>
        <fullName evidence="1">Uncharacterized protein</fullName>
    </submittedName>
</protein>
<keyword evidence="2" id="KW-1185">Reference proteome</keyword>
<dbReference type="Proteomes" id="UP001164539">
    <property type="component" value="Chromosome 13"/>
</dbReference>
<name>A0ACC1WV83_MELAZ</name>
<proteinExistence type="predicted"/>
<evidence type="ECO:0000313" key="2">
    <source>
        <dbReference type="Proteomes" id="UP001164539"/>
    </source>
</evidence>